<evidence type="ECO:0000256" key="1">
    <source>
        <dbReference type="ARBA" id="ARBA00022630"/>
    </source>
</evidence>
<gene>
    <name evidence="6" type="ORF">K5L39_15955</name>
</gene>
<dbReference type="InterPro" id="IPR050172">
    <property type="entry name" value="SsuD_RutA_monooxygenase"/>
</dbReference>
<dbReference type="Gene3D" id="3.20.20.30">
    <property type="entry name" value="Luciferase-like domain"/>
    <property type="match status" value="1"/>
</dbReference>
<sequence length="411" mass="45753">MTLTREDLDFIGAHEPDLPLCGGIGAEIWRPAGFEQSIRHLQIMEKLGYQNWGFTEQTQSWTFRSMWGLLPDSEYVPDYEAFYDTTCLIAAAGMQTTKIRFSFTTDCYRRPPSVMAQTLKTLDQITRGRVDVLVGTGENKQFLPHGLERTLPRIKRLEEYVRIVKGLLRTSEPVTIPGEFWPQQDALLGCPVYNSDAPPSVIVVGGGPATMRLVGRVADGLSSYLPGAYANIPEAMAEDLAIMREEAERVGRDPGSIPVGAGNTVVLCENDSEITRALDSPYIRGSVLNLTPTGEHWKKWGGEHPLGDKYALSMTHRSTNFSRPELQDAFAKITENDIQQMIYVGSPEDVAARMLPWAKVMGHPQVPLGYALDFGAAVFPEHRELAEDGLPRWHHLQLRFAAELNRLLAAS</sequence>
<keyword evidence="1" id="KW-0285">Flavoprotein</keyword>
<evidence type="ECO:0000259" key="5">
    <source>
        <dbReference type="Pfam" id="PF00296"/>
    </source>
</evidence>
<evidence type="ECO:0000256" key="2">
    <source>
        <dbReference type="ARBA" id="ARBA00022643"/>
    </source>
</evidence>
<accession>A0ABU5Z193</accession>
<evidence type="ECO:0000256" key="4">
    <source>
        <dbReference type="ARBA" id="ARBA00023033"/>
    </source>
</evidence>
<dbReference type="PANTHER" id="PTHR42847:SF4">
    <property type="entry name" value="ALKANESULFONATE MONOOXYGENASE-RELATED"/>
    <property type="match status" value="1"/>
</dbReference>
<evidence type="ECO:0000313" key="7">
    <source>
        <dbReference type="Proteomes" id="UP001299283"/>
    </source>
</evidence>
<evidence type="ECO:0000313" key="6">
    <source>
        <dbReference type="EMBL" id="MEB3070680.1"/>
    </source>
</evidence>
<keyword evidence="3 6" id="KW-0560">Oxidoreductase</keyword>
<reference evidence="6 7" key="1">
    <citation type="submission" date="2023-12" db="EMBL/GenBank/DDBJ databases">
        <title>Description of new species of Mycobacterium terrae complex isolated from sewage at the Sao Paulo Zoological Park Foundation in Brazil.</title>
        <authorList>
            <person name="Romagnoli C.L."/>
            <person name="Conceicao E.C."/>
            <person name="Machado E."/>
            <person name="Barreto L.B.P.F."/>
            <person name="Sharma A."/>
            <person name="Silva N.M."/>
            <person name="Marques L.E."/>
            <person name="Juliana M.A."/>
            <person name="Lourenco M.C.S."/>
            <person name="Digiampietri L.A."/>
            <person name="Suffys P.N."/>
            <person name="Viana-Niero C."/>
        </authorList>
    </citation>
    <scope>NUCLEOTIDE SEQUENCE [LARGE SCALE GENOMIC DNA]</scope>
    <source>
        <strain evidence="6 7">MYC017</strain>
    </source>
</reference>
<keyword evidence="4" id="KW-0503">Monooxygenase</keyword>
<dbReference type="PANTHER" id="PTHR42847">
    <property type="entry name" value="ALKANESULFONATE MONOOXYGENASE"/>
    <property type="match status" value="1"/>
</dbReference>
<dbReference type="EC" id="1.-.-.-" evidence="6"/>
<dbReference type="EMBL" id="JAYJJQ010000016">
    <property type="protein sequence ID" value="MEB3070680.1"/>
    <property type="molecule type" value="Genomic_DNA"/>
</dbReference>
<dbReference type="InterPro" id="IPR036661">
    <property type="entry name" value="Luciferase-like_sf"/>
</dbReference>
<evidence type="ECO:0000256" key="3">
    <source>
        <dbReference type="ARBA" id="ARBA00023002"/>
    </source>
</evidence>
<dbReference type="SUPFAM" id="SSF51679">
    <property type="entry name" value="Bacterial luciferase-like"/>
    <property type="match status" value="1"/>
</dbReference>
<protein>
    <submittedName>
        <fullName evidence="6">LLM class flavin-dependent oxidoreductase</fullName>
        <ecNumber evidence="6">1.-.-.-</ecNumber>
    </submittedName>
</protein>
<feature type="domain" description="Luciferase-like" evidence="5">
    <location>
        <begin position="33"/>
        <end position="358"/>
    </location>
</feature>
<dbReference type="Proteomes" id="UP001299283">
    <property type="component" value="Unassembled WGS sequence"/>
</dbReference>
<name>A0ABU5Z193_9MYCO</name>
<dbReference type="Pfam" id="PF00296">
    <property type="entry name" value="Bac_luciferase"/>
    <property type="match status" value="1"/>
</dbReference>
<proteinExistence type="predicted"/>
<organism evidence="6 7">
    <name type="scientific">[Mycobacterium] vasticus</name>
    <dbReference type="NCBI Taxonomy" id="2875777"/>
    <lineage>
        <taxon>Bacteria</taxon>
        <taxon>Bacillati</taxon>
        <taxon>Actinomycetota</taxon>
        <taxon>Actinomycetes</taxon>
        <taxon>Mycobacteriales</taxon>
        <taxon>Mycobacteriaceae</taxon>
        <taxon>Mycolicibacter</taxon>
    </lineage>
</organism>
<dbReference type="RefSeq" id="WP_329779642.1">
    <property type="nucleotide sequence ID" value="NZ_JAYJJQ010000016.1"/>
</dbReference>
<keyword evidence="7" id="KW-1185">Reference proteome</keyword>
<comment type="caution">
    <text evidence="6">The sequence shown here is derived from an EMBL/GenBank/DDBJ whole genome shotgun (WGS) entry which is preliminary data.</text>
</comment>
<keyword evidence="2" id="KW-0288">FMN</keyword>
<dbReference type="GO" id="GO:0016491">
    <property type="term" value="F:oxidoreductase activity"/>
    <property type="evidence" value="ECO:0007669"/>
    <property type="project" value="UniProtKB-KW"/>
</dbReference>
<dbReference type="InterPro" id="IPR011251">
    <property type="entry name" value="Luciferase-like_dom"/>
</dbReference>